<reference evidence="2 3" key="1">
    <citation type="journal article" date="2011" name="Science">
        <title>The Selaginella genome identifies genetic changes associated with the evolution of vascular plants.</title>
        <authorList>
            <person name="Banks J.A."/>
            <person name="Nishiyama T."/>
            <person name="Hasebe M."/>
            <person name="Bowman J.L."/>
            <person name="Gribskov M."/>
            <person name="dePamphilis C."/>
            <person name="Albert V.A."/>
            <person name="Aono N."/>
            <person name="Aoyama T."/>
            <person name="Ambrose B.A."/>
            <person name="Ashton N.W."/>
            <person name="Axtell M.J."/>
            <person name="Barker E."/>
            <person name="Barker M.S."/>
            <person name="Bennetzen J.L."/>
            <person name="Bonawitz N.D."/>
            <person name="Chapple C."/>
            <person name="Cheng C."/>
            <person name="Correa L.G."/>
            <person name="Dacre M."/>
            <person name="DeBarry J."/>
            <person name="Dreyer I."/>
            <person name="Elias M."/>
            <person name="Engstrom E.M."/>
            <person name="Estelle M."/>
            <person name="Feng L."/>
            <person name="Finet C."/>
            <person name="Floyd S.K."/>
            <person name="Frommer W.B."/>
            <person name="Fujita T."/>
            <person name="Gramzow L."/>
            <person name="Gutensohn M."/>
            <person name="Harholt J."/>
            <person name="Hattori M."/>
            <person name="Heyl A."/>
            <person name="Hirai T."/>
            <person name="Hiwatashi Y."/>
            <person name="Ishikawa M."/>
            <person name="Iwata M."/>
            <person name="Karol K.G."/>
            <person name="Koehler B."/>
            <person name="Kolukisaoglu U."/>
            <person name="Kubo M."/>
            <person name="Kurata T."/>
            <person name="Lalonde S."/>
            <person name="Li K."/>
            <person name="Li Y."/>
            <person name="Litt A."/>
            <person name="Lyons E."/>
            <person name="Manning G."/>
            <person name="Maruyama T."/>
            <person name="Michael T.P."/>
            <person name="Mikami K."/>
            <person name="Miyazaki S."/>
            <person name="Morinaga S."/>
            <person name="Murata T."/>
            <person name="Mueller-Roeber B."/>
            <person name="Nelson D.R."/>
            <person name="Obara M."/>
            <person name="Oguri Y."/>
            <person name="Olmstead R.G."/>
            <person name="Onodera N."/>
            <person name="Petersen B.L."/>
            <person name="Pils B."/>
            <person name="Prigge M."/>
            <person name="Rensing S.A."/>
            <person name="Riano-Pachon D.M."/>
            <person name="Roberts A.W."/>
            <person name="Sato Y."/>
            <person name="Scheller H.V."/>
            <person name="Schulz B."/>
            <person name="Schulz C."/>
            <person name="Shakirov E.V."/>
            <person name="Shibagaki N."/>
            <person name="Shinohara N."/>
            <person name="Shippen D.E."/>
            <person name="Soerensen I."/>
            <person name="Sotooka R."/>
            <person name="Sugimoto N."/>
            <person name="Sugita M."/>
            <person name="Sumikawa N."/>
            <person name="Tanurdzic M."/>
            <person name="Theissen G."/>
            <person name="Ulvskov P."/>
            <person name="Wakazuki S."/>
            <person name="Weng J.K."/>
            <person name="Willats W.W."/>
            <person name="Wipf D."/>
            <person name="Wolf P.G."/>
            <person name="Yang L."/>
            <person name="Zimmer A.D."/>
            <person name="Zhu Q."/>
            <person name="Mitros T."/>
            <person name="Hellsten U."/>
            <person name="Loque D."/>
            <person name="Otillar R."/>
            <person name="Salamov A."/>
            <person name="Schmutz J."/>
            <person name="Shapiro H."/>
            <person name="Lindquist E."/>
            <person name="Lucas S."/>
            <person name="Rokhsar D."/>
            <person name="Grigoriev I.V."/>
        </authorList>
    </citation>
    <scope>NUCLEOTIDE SEQUENCE [LARGE SCALE GENOMIC DNA]</scope>
</reference>
<dbReference type="InParanoid" id="D8QXP1"/>
<organism evidence="3">
    <name type="scientific">Selaginella moellendorffii</name>
    <name type="common">Spikemoss</name>
    <dbReference type="NCBI Taxonomy" id="88036"/>
    <lineage>
        <taxon>Eukaryota</taxon>
        <taxon>Viridiplantae</taxon>
        <taxon>Streptophyta</taxon>
        <taxon>Embryophyta</taxon>
        <taxon>Tracheophyta</taxon>
        <taxon>Lycopodiopsida</taxon>
        <taxon>Selaginellales</taxon>
        <taxon>Selaginellaceae</taxon>
        <taxon>Selaginella</taxon>
    </lineage>
</organism>
<accession>D8QXP1</accession>
<sequence>MGIHRSSSVLCCAHPGGIVVPLEHQQRSRRLSMPWAANAAFLTAWLSWGDRDGGGEGGVGGASGGANPDDNPPPLVAFCAVVKVTPRGIKNPKAFDPLKGSVSPMICGGHVQIQKLLYKHTYMMSGQTEVRGDDRDESSRDTDVAPQHRERRESAARVLMPPPRPMNMVLRNVSVPGTTATQAIILAPVKMQC</sequence>
<dbReference type="HOGENOM" id="CLU_1410956_0_0_1"/>
<dbReference type="EMBL" id="GL377568">
    <property type="protein sequence ID" value="EFJ35457.1"/>
    <property type="molecule type" value="Genomic_DNA"/>
</dbReference>
<gene>
    <name evidence="2" type="ORF">SELMODRAFT_404887</name>
</gene>
<proteinExistence type="predicted"/>
<feature type="compositionally biased region" description="Basic and acidic residues" evidence="1">
    <location>
        <begin position="130"/>
        <end position="154"/>
    </location>
</feature>
<dbReference type="Proteomes" id="UP000001514">
    <property type="component" value="Unassembled WGS sequence"/>
</dbReference>
<protein>
    <submittedName>
        <fullName evidence="2">Uncharacterized protein</fullName>
    </submittedName>
</protein>
<name>D8QXP1_SELML</name>
<dbReference type="AlphaFoldDB" id="D8QXP1"/>
<evidence type="ECO:0000313" key="2">
    <source>
        <dbReference type="EMBL" id="EFJ35457.1"/>
    </source>
</evidence>
<feature type="region of interest" description="Disordered" evidence="1">
    <location>
        <begin position="128"/>
        <end position="154"/>
    </location>
</feature>
<evidence type="ECO:0000313" key="3">
    <source>
        <dbReference type="Proteomes" id="UP000001514"/>
    </source>
</evidence>
<keyword evidence="3" id="KW-1185">Reference proteome</keyword>
<evidence type="ECO:0000256" key="1">
    <source>
        <dbReference type="SAM" id="MobiDB-lite"/>
    </source>
</evidence>
<dbReference type="Gramene" id="EFJ35457">
    <property type="protein sequence ID" value="EFJ35457"/>
    <property type="gene ID" value="SELMODRAFT_404887"/>
</dbReference>
<dbReference type="KEGG" id="smo:SELMODRAFT_404887"/>